<sequence length="282" mass="30933">MIYILLSISCSVTVSILLKLARRYHISIVQAVTWNYIFAILLAVIFFKPQMGDLKITDYSIYVSLGILLPVVFWILARSIRTTGIARTDIAQRLSLIIPLLAAYFVFQEQFNAVKLAGIALGFISILLILSVKKTTSQPSATYVYPVLVFLGFGCVDILFKKIAVISGVPYTTSLVVVFCCSAVISLIATVYLVVAKKEKLQLVNILCGFILGCFNFGNIFFYLKAHQAFASNPSTVFASMNIGVITLGCLIGVFAFKERLTKFNLIGLIVAVLAVVLITVS</sequence>
<dbReference type="EMBL" id="SNWM01000004">
    <property type="protein sequence ID" value="TDO20631.1"/>
    <property type="molecule type" value="Genomic_DNA"/>
</dbReference>
<dbReference type="InterPro" id="IPR037185">
    <property type="entry name" value="EmrE-like"/>
</dbReference>
<feature type="transmembrane region" description="Helical" evidence="6">
    <location>
        <begin position="113"/>
        <end position="130"/>
    </location>
</feature>
<evidence type="ECO:0000313" key="8">
    <source>
        <dbReference type="EMBL" id="TDO20631.1"/>
    </source>
</evidence>
<dbReference type="PANTHER" id="PTHR32322">
    <property type="entry name" value="INNER MEMBRANE TRANSPORTER"/>
    <property type="match status" value="1"/>
</dbReference>
<keyword evidence="3 6" id="KW-0812">Transmembrane</keyword>
<dbReference type="InterPro" id="IPR050638">
    <property type="entry name" value="AA-Vitamin_Transporters"/>
</dbReference>
<feature type="transmembrane region" description="Helical" evidence="6">
    <location>
        <begin position="142"/>
        <end position="160"/>
    </location>
</feature>
<evidence type="ECO:0000256" key="5">
    <source>
        <dbReference type="ARBA" id="ARBA00023136"/>
    </source>
</evidence>
<evidence type="ECO:0000313" key="9">
    <source>
        <dbReference type="Proteomes" id="UP000295499"/>
    </source>
</evidence>
<evidence type="ECO:0000259" key="7">
    <source>
        <dbReference type="Pfam" id="PF00892"/>
    </source>
</evidence>
<feature type="transmembrane region" description="Helical" evidence="6">
    <location>
        <begin position="90"/>
        <end position="107"/>
    </location>
</feature>
<dbReference type="GO" id="GO:0016020">
    <property type="term" value="C:membrane"/>
    <property type="evidence" value="ECO:0007669"/>
    <property type="project" value="UniProtKB-SubCell"/>
</dbReference>
<feature type="transmembrane region" description="Helical" evidence="6">
    <location>
        <begin position="172"/>
        <end position="196"/>
    </location>
</feature>
<protein>
    <submittedName>
        <fullName evidence="8">EamA-like transporter family protein</fullName>
    </submittedName>
</protein>
<evidence type="ECO:0000256" key="2">
    <source>
        <dbReference type="ARBA" id="ARBA00007362"/>
    </source>
</evidence>
<comment type="subcellular location">
    <subcellularLocation>
        <location evidence="1">Membrane</location>
        <topology evidence="1">Multi-pass membrane protein</topology>
    </subcellularLocation>
</comment>
<name>A0A4R6IFW2_9SPHI</name>
<keyword evidence="9" id="KW-1185">Reference proteome</keyword>
<feature type="transmembrane region" description="Helical" evidence="6">
    <location>
        <begin position="264"/>
        <end position="281"/>
    </location>
</feature>
<accession>A0A4R6IFW2</accession>
<organism evidence="8 9">
    <name type="scientific">Pedobacter duraquae</name>
    <dbReference type="NCBI Taxonomy" id="425511"/>
    <lineage>
        <taxon>Bacteria</taxon>
        <taxon>Pseudomonadati</taxon>
        <taxon>Bacteroidota</taxon>
        <taxon>Sphingobacteriia</taxon>
        <taxon>Sphingobacteriales</taxon>
        <taxon>Sphingobacteriaceae</taxon>
        <taxon>Pedobacter</taxon>
    </lineage>
</organism>
<dbReference type="InterPro" id="IPR000620">
    <property type="entry name" value="EamA_dom"/>
</dbReference>
<dbReference type="Pfam" id="PF00892">
    <property type="entry name" value="EamA"/>
    <property type="match status" value="1"/>
</dbReference>
<feature type="transmembrane region" description="Helical" evidence="6">
    <location>
        <begin position="59"/>
        <end position="78"/>
    </location>
</feature>
<reference evidence="8 9" key="1">
    <citation type="submission" date="2019-03" db="EMBL/GenBank/DDBJ databases">
        <title>Genomic Encyclopedia of Archaeal and Bacterial Type Strains, Phase II (KMG-II): from individual species to whole genera.</title>
        <authorList>
            <person name="Goeker M."/>
        </authorList>
    </citation>
    <scope>NUCLEOTIDE SEQUENCE [LARGE SCALE GENOMIC DNA]</scope>
    <source>
        <strain evidence="8 9">DSM 19034</strain>
    </source>
</reference>
<comment type="caution">
    <text evidence="8">The sequence shown here is derived from an EMBL/GenBank/DDBJ whole genome shotgun (WGS) entry which is preliminary data.</text>
</comment>
<dbReference type="AlphaFoldDB" id="A0A4R6IFW2"/>
<dbReference type="RefSeq" id="WP_133557286.1">
    <property type="nucleotide sequence ID" value="NZ_SNWM01000004.1"/>
</dbReference>
<keyword evidence="5 6" id="KW-0472">Membrane</keyword>
<feature type="transmembrane region" description="Helical" evidence="6">
    <location>
        <begin position="203"/>
        <end position="224"/>
    </location>
</feature>
<dbReference type="Gene3D" id="1.10.3730.20">
    <property type="match status" value="1"/>
</dbReference>
<dbReference type="Proteomes" id="UP000295499">
    <property type="component" value="Unassembled WGS sequence"/>
</dbReference>
<feature type="transmembrane region" description="Helical" evidence="6">
    <location>
        <begin position="26"/>
        <end position="47"/>
    </location>
</feature>
<feature type="transmembrane region" description="Helical" evidence="6">
    <location>
        <begin position="236"/>
        <end position="257"/>
    </location>
</feature>
<evidence type="ECO:0000256" key="6">
    <source>
        <dbReference type="SAM" id="Phobius"/>
    </source>
</evidence>
<evidence type="ECO:0000256" key="3">
    <source>
        <dbReference type="ARBA" id="ARBA00022692"/>
    </source>
</evidence>
<dbReference type="OrthoDB" id="1524053at2"/>
<dbReference type="SUPFAM" id="SSF103481">
    <property type="entry name" value="Multidrug resistance efflux transporter EmrE"/>
    <property type="match status" value="2"/>
</dbReference>
<feature type="domain" description="EamA" evidence="7">
    <location>
        <begin position="2"/>
        <end position="130"/>
    </location>
</feature>
<proteinExistence type="inferred from homology"/>
<gene>
    <name evidence="8" type="ORF">CLV32_3264</name>
</gene>
<keyword evidence="4 6" id="KW-1133">Transmembrane helix</keyword>
<comment type="similarity">
    <text evidence="2">Belongs to the EamA transporter family.</text>
</comment>
<evidence type="ECO:0000256" key="4">
    <source>
        <dbReference type="ARBA" id="ARBA00022989"/>
    </source>
</evidence>
<evidence type="ECO:0000256" key="1">
    <source>
        <dbReference type="ARBA" id="ARBA00004141"/>
    </source>
</evidence>
<dbReference type="PANTHER" id="PTHR32322:SF2">
    <property type="entry name" value="EAMA DOMAIN-CONTAINING PROTEIN"/>
    <property type="match status" value="1"/>
</dbReference>